<keyword evidence="3" id="KW-1185">Reference proteome</keyword>
<reference evidence="2 3" key="1">
    <citation type="submission" date="2015-08" db="EMBL/GenBank/DDBJ databases">
        <title>Antibacterial properties of a collection of Vibrionaceae strains.</title>
        <authorList>
            <person name="Giubergia S."/>
        </authorList>
    </citation>
    <scope>NUCLEOTIDE SEQUENCE [LARGE SCALE GENOMIC DNA]</scope>
    <source>
        <strain evidence="2 3">S0821</strain>
    </source>
</reference>
<feature type="domain" description="RNA polymerase sigma-70 ECF-like HTH" evidence="1">
    <location>
        <begin position="6"/>
        <end position="189"/>
    </location>
</feature>
<dbReference type="InParanoid" id="A0A0Q2QZC9"/>
<name>A0A0Q2QZC9_VIBFU</name>
<organism evidence="2 3">
    <name type="scientific">Vibrio furnissii</name>
    <dbReference type="NCBI Taxonomy" id="29494"/>
    <lineage>
        <taxon>Bacteria</taxon>
        <taxon>Pseudomonadati</taxon>
        <taxon>Pseudomonadota</taxon>
        <taxon>Gammaproteobacteria</taxon>
        <taxon>Vibrionales</taxon>
        <taxon>Vibrionaceae</taxon>
        <taxon>Vibrio</taxon>
    </lineage>
</organism>
<dbReference type="GO" id="GO:0006352">
    <property type="term" value="P:DNA-templated transcription initiation"/>
    <property type="evidence" value="ECO:0007669"/>
    <property type="project" value="InterPro"/>
</dbReference>
<evidence type="ECO:0000259" key="1">
    <source>
        <dbReference type="Pfam" id="PF07638"/>
    </source>
</evidence>
<comment type="caution">
    <text evidence="2">The sequence shown here is derived from an EMBL/GenBank/DDBJ whole genome shotgun (WGS) entry which is preliminary data.</text>
</comment>
<dbReference type="Proteomes" id="UP000051221">
    <property type="component" value="Unassembled WGS sequence"/>
</dbReference>
<dbReference type="EMBL" id="LKHS01000011">
    <property type="protein sequence ID" value="KQH85277.1"/>
    <property type="molecule type" value="Genomic_DNA"/>
</dbReference>
<dbReference type="NCBIfam" id="TIGR02937">
    <property type="entry name" value="sigma70-ECF"/>
    <property type="match status" value="1"/>
</dbReference>
<evidence type="ECO:0000313" key="2">
    <source>
        <dbReference type="EMBL" id="KQH85277.1"/>
    </source>
</evidence>
<dbReference type="GO" id="GO:0003700">
    <property type="term" value="F:DNA-binding transcription factor activity"/>
    <property type="evidence" value="ECO:0007669"/>
    <property type="project" value="InterPro"/>
</dbReference>
<dbReference type="InterPro" id="IPR014284">
    <property type="entry name" value="RNA_pol_sigma-70_dom"/>
</dbReference>
<proteinExistence type="predicted"/>
<dbReference type="OMA" id="WLQSRMA"/>
<sequence length="190" mass="22131">MNHTPFTQVLHHWKQGDKRAESELYRIAYAHLRRLAEQEQTRNISKYGDGNPVINDSIHSTTALVHEAYLRLSQSTLDDVHHRRDFYLKAAKIMRQILIDHARHKQAQKRLPVTVVAEKNAAASFEQLIIMDKTLDTFSARYPRQSNALKLKYLIGMKIDEISELLECSRSLIEKDLKFALCWFQSRLSS</sequence>
<dbReference type="InterPro" id="IPR013324">
    <property type="entry name" value="RNA_pol_sigma_r3/r4-like"/>
</dbReference>
<dbReference type="InterPro" id="IPR053812">
    <property type="entry name" value="HTH_Sigma70_ECF-like"/>
</dbReference>
<dbReference type="Pfam" id="PF07638">
    <property type="entry name" value="Sigma70_ECF"/>
    <property type="match status" value="1"/>
</dbReference>
<dbReference type="RefSeq" id="WP_014204133.1">
    <property type="nucleotide sequence ID" value="NZ_CAWQRI010000128.1"/>
</dbReference>
<evidence type="ECO:0000313" key="3">
    <source>
        <dbReference type="Proteomes" id="UP000051221"/>
    </source>
</evidence>
<dbReference type="AlphaFoldDB" id="A0A0Q2QZC9"/>
<dbReference type="NCBIfam" id="TIGR02999">
    <property type="entry name" value="Sig-70_X6"/>
    <property type="match status" value="1"/>
</dbReference>
<gene>
    <name evidence="2" type="ORF">AMR76_14355</name>
</gene>
<accession>A0A0Q2QZC9</accession>
<dbReference type="SUPFAM" id="SSF88659">
    <property type="entry name" value="Sigma3 and sigma4 domains of RNA polymerase sigma factors"/>
    <property type="match status" value="1"/>
</dbReference>
<dbReference type="InterPro" id="IPR011517">
    <property type="entry name" value="RNA_pol_sigma70_ECF-like"/>
</dbReference>
<protein>
    <submittedName>
        <fullName evidence="2">RNA polymerase subunit sigma</fullName>
    </submittedName>
</protein>
<dbReference type="OrthoDB" id="128473at2"/>